<organism evidence="2 3">
    <name type="scientific">Halobacillus campisalis</name>
    <dbReference type="NCBI Taxonomy" id="435909"/>
    <lineage>
        <taxon>Bacteria</taxon>
        <taxon>Bacillati</taxon>
        <taxon>Bacillota</taxon>
        <taxon>Bacilli</taxon>
        <taxon>Bacillales</taxon>
        <taxon>Bacillaceae</taxon>
        <taxon>Halobacillus</taxon>
    </lineage>
</organism>
<keyword evidence="3" id="KW-1185">Reference proteome</keyword>
<keyword evidence="1" id="KW-0812">Transmembrane</keyword>
<evidence type="ECO:0000256" key="1">
    <source>
        <dbReference type="SAM" id="Phobius"/>
    </source>
</evidence>
<keyword evidence="1" id="KW-0472">Membrane</keyword>
<evidence type="ECO:0000313" key="2">
    <source>
        <dbReference type="EMBL" id="MFC7319687.1"/>
    </source>
</evidence>
<feature type="transmembrane region" description="Helical" evidence="1">
    <location>
        <begin position="50"/>
        <end position="69"/>
    </location>
</feature>
<accession>A0ABW2K0L6</accession>
<name>A0ABW2K0L6_9BACI</name>
<keyword evidence="1" id="KW-1133">Transmembrane helix</keyword>
<protein>
    <submittedName>
        <fullName evidence="2">Uncharacterized protein</fullName>
    </submittedName>
</protein>
<dbReference type="RefSeq" id="WP_289215473.1">
    <property type="nucleotide sequence ID" value="NZ_JAPVRC010000003.1"/>
</dbReference>
<dbReference type="PANTHER" id="PTHR36835:SF1">
    <property type="entry name" value="CYTOCHROME BO(3) UBIQUINOL OXIDASE SUBUNIT 4"/>
    <property type="match status" value="1"/>
</dbReference>
<dbReference type="EMBL" id="JBHTBY010000001">
    <property type="protein sequence ID" value="MFC7319687.1"/>
    <property type="molecule type" value="Genomic_DNA"/>
</dbReference>
<dbReference type="InterPro" id="IPR050968">
    <property type="entry name" value="Cytochrome_c_oxidase_bac_sub4"/>
</dbReference>
<sequence length="77" mass="8723">MEFNQKVNNQESQYAPELPSKYIVGFMLCIMLTAFSLWGAVYSSYSPKPLLYAIAAFAFSQAILQLLHVQGKALFKR</sequence>
<evidence type="ECO:0000313" key="3">
    <source>
        <dbReference type="Proteomes" id="UP001596494"/>
    </source>
</evidence>
<proteinExistence type="predicted"/>
<dbReference type="PANTHER" id="PTHR36835">
    <property type="entry name" value="CYTOCHROME BO(3) UBIQUINOL OXIDASE SUBUNIT 4"/>
    <property type="match status" value="1"/>
</dbReference>
<reference evidence="3" key="1">
    <citation type="journal article" date="2019" name="Int. J. Syst. Evol. Microbiol.">
        <title>The Global Catalogue of Microorganisms (GCM) 10K type strain sequencing project: providing services to taxonomists for standard genome sequencing and annotation.</title>
        <authorList>
            <consortium name="The Broad Institute Genomics Platform"/>
            <consortium name="The Broad Institute Genome Sequencing Center for Infectious Disease"/>
            <person name="Wu L."/>
            <person name="Ma J."/>
        </authorList>
    </citation>
    <scope>NUCLEOTIDE SEQUENCE [LARGE SCALE GENOMIC DNA]</scope>
    <source>
        <strain evidence="3">CCUG 73951</strain>
    </source>
</reference>
<gene>
    <name evidence="2" type="ORF">ACFQMN_02150</name>
</gene>
<feature type="transmembrane region" description="Helical" evidence="1">
    <location>
        <begin position="22"/>
        <end position="44"/>
    </location>
</feature>
<comment type="caution">
    <text evidence="2">The sequence shown here is derived from an EMBL/GenBank/DDBJ whole genome shotgun (WGS) entry which is preliminary data.</text>
</comment>
<dbReference type="Proteomes" id="UP001596494">
    <property type="component" value="Unassembled WGS sequence"/>
</dbReference>